<dbReference type="Pfam" id="PF04241">
    <property type="entry name" value="DUF423"/>
    <property type="match status" value="1"/>
</dbReference>
<protein>
    <submittedName>
        <fullName evidence="7">Uncharacterized protein</fullName>
    </submittedName>
</protein>
<feature type="compositionally biased region" description="Polar residues" evidence="5">
    <location>
        <begin position="7"/>
        <end position="28"/>
    </location>
</feature>
<feature type="transmembrane region" description="Helical" evidence="6">
    <location>
        <begin position="46"/>
        <end position="69"/>
    </location>
</feature>
<dbReference type="PANTHER" id="PTHR43461:SF1">
    <property type="entry name" value="TRANSMEMBRANE PROTEIN 256"/>
    <property type="match status" value="1"/>
</dbReference>
<dbReference type="PANTHER" id="PTHR43461">
    <property type="entry name" value="TRANSMEMBRANE PROTEIN 256"/>
    <property type="match status" value="1"/>
</dbReference>
<evidence type="ECO:0000256" key="3">
    <source>
        <dbReference type="ARBA" id="ARBA00022989"/>
    </source>
</evidence>
<name>A0AAN7AFS6_9PEZI</name>
<comment type="caution">
    <text evidence="7">The sequence shown here is derived from an EMBL/GenBank/DDBJ whole genome shotgun (WGS) entry which is preliminary data.</text>
</comment>
<feature type="transmembrane region" description="Helical" evidence="6">
    <location>
        <begin position="90"/>
        <end position="113"/>
    </location>
</feature>
<evidence type="ECO:0000256" key="1">
    <source>
        <dbReference type="ARBA" id="ARBA00004141"/>
    </source>
</evidence>
<organism evidence="7 8">
    <name type="scientific">Podospora australis</name>
    <dbReference type="NCBI Taxonomy" id="1536484"/>
    <lineage>
        <taxon>Eukaryota</taxon>
        <taxon>Fungi</taxon>
        <taxon>Dikarya</taxon>
        <taxon>Ascomycota</taxon>
        <taxon>Pezizomycotina</taxon>
        <taxon>Sordariomycetes</taxon>
        <taxon>Sordariomycetidae</taxon>
        <taxon>Sordariales</taxon>
        <taxon>Podosporaceae</taxon>
        <taxon>Podospora</taxon>
    </lineage>
</organism>
<reference evidence="7" key="2">
    <citation type="submission" date="2023-05" db="EMBL/GenBank/DDBJ databases">
        <authorList>
            <consortium name="Lawrence Berkeley National Laboratory"/>
            <person name="Steindorff A."/>
            <person name="Hensen N."/>
            <person name="Bonometti L."/>
            <person name="Westerberg I."/>
            <person name="Brannstrom I.O."/>
            <person name="Guillou S."/>
            <person name="Cros-Aarteil S."/>
            <person name="Calhoun S."/>
            <person name="Haridas S."/>
            <person name="Kuo A."/>
            <person name="Mondo S."/>
            <person name="Pangilinan J."/>
            <person name="Riley R."/>
            <person name="Labutti K."/>
            <person name="Andreopoulos B."/>
            <person name="Lipzen A."/>
            <person name="Chen C."/>
            <person name="Yanf M."/>
            <person name="Daum C."/>
            <person name="Ng V."/>
            <person name="Clum A."/>
            <person name="Ohm R."/>
            <person name="Martin F."/>
            <person name="Silar P."/>
            <person name="Natvig D."/>
            <person name="Lalanne C."/>
            <person name="Gautier V."/>
            <person name="Ament-Velasquez S.L."/>
            <person name="Kruys A."/>
            <person name="Hutchinson M.I."/>
            <person name="Powell A.J."/>
            <person name="Barry K."/>
            <person name="Miller A.N."/>
            <person name="Grigoriev I.V."/>
            <person name="Debuchy R."/>
            <person name="Gladieux P."/>
            <person name="Thoren M.H."/>
            <person name="Johannesson H."/>
        </authorList>
    </citation>
    <scope>NUCLEOTIDE SEQUENCE</scope>
    <source>
        <strain evidence="7">PSN309</strain>
    </source>
</reference>
<evidence type="ECO:0000313" key="7">
    <source>
        <dbReference type="EMBL" id="KAK4184210.1"/>
    </source>
</evidence>
<dbReference type="GO" id="GO:0016020">
    <property type="term" value="C:membrane"/>
    <property type="evidence" value="ECO:0007669"/>
    <property type="project" value="UniProtKB-SubCell"/>
</dbReference>
<reference evidence="7" key="1">
    <citation type="journal article" date="2023" name="Mol. Phylogenet. Evol.">
        <title>Genome-scale phylogeny and comparative genomics of the fungal order Sordariales.</title>
        <authorList>
            <person name="Hensen N."/>
            <person name="Bonometti L."/>
            <person name="Westerberg I."/>
            <person name="Brannstrom I.O."/>
            <person name="Guillou S."/>
            <person name="Cros-Aarteil S."/>
            <person name="Calhoun S."/>
            <person name="Haridas S."/>
            <person name="Kuo A."/>
            <person name="Mondo S."/>
            <person name="Pangilinan J."/>
            <person name="Riley R."/>
            <person name="LaButti K."/>
            <person name="Andreopoulos B."/>
            <person name="Lipzen A."/>
            <person name="Chen C."/>
            <person name="Yan M."/>
            <person name="Daum C."/>
            <person name="Ng V."/>
            <person name="Clum A."/>
            <person name="Steindorff A."/>
            <person name="Ohm R.A."/>
            <person name="Martin F."/>
            <person name="Silar P."/>
            <person name="Natvig D.O."/>
            <person name="Lalanne C."/>
            <person name="Gautier V."/>
            <person name="Ament-Velasquez S.L."/>
            <person name="Kruys A."/>
            <person name="Hutchinson M.I."/>
            <person name="Powell A.J."/>
            <person name="Barry K."/>
            <person name="Miller A.N."/>
            <person name="Grigoriev I.V."/>
            <person name="Debuchy R."/>
            <person name="Gladieux P."/>
            <person name="Hiltunen Thoren M."/>
            <person name="Johannesson H."/>
        </authorList>
    </citation>
    <scope>NUCLEOTIDE SEQUENCE</scope>
    <source>
        <strain evidence="7">PSN309</strain>
    </source>
</reference>
<accession>A0AAN7AFS6</accession>
<evidence type="ECO:0000256" key="5">
    <source>
        <dbReference type="SAM" id="MobiDB-lite"/>
    </source>
</evidence>
<dbReference type="Proteomes" id="UP001302126">
    <property type="component" value="Unassembled WGS sequence"/>
</dbReference>
<comment type="subcellular location">
    <subcellularLocation>
        <location evidence="1">Membrane</location>
        <topology evidence="1">Multi-pass membrane protein</topology>
    </subcellularLocation>
</comment>
<keyword evidence="4 6" id="KW-0472">Membrane</keyword>
<evidence type="ECO:0000256" key="4">
    <source>
        <dbReference type="ARBA" id="ARBA00023136"/>
    </source>
</evidence>
<feature type="region of interest" description="Disordered" evidence="5">
    <location>
        <begin position="1"/>
        <end position="31"/>
    </location>
</feature>
<dbReference type="EMBL" id="MU864499">
    <property type="protein sequence ID" value="KAK4184210.1"/>
    <property type="molecule type" value="Genomic_DNA"/>
</dbReference>
<keyword evidence="3 6" id="KW-1133">Transmembrane helix</keyword>
<sequence length="165" mass="17598">MDHNNNDIDTASSDSTRVNESTPLISSPTAAAFQQTRQRQEAIMSFFWKVGAVSGAMSVALGAFGAHGLKKKISDPTKLGNWQTAAHYHMIHSVAILLASGNPVAAGLFTAGITMFSGSLYTMTLDTERKFRFLGPVTPVGGLCLIAGWLVLAFGKKGGRPPLRF</sequence>
<dbReference type="AlphaFoldDB" id="A0AAN7AFS6"/>
<proteinExistence type="predicted"/>
<evidence type="ECO:0000256" key="6">
    <source>
        <dbReference type="SAM" id="Phobius"/>
    </source>
</evidence>
<keyword evidence="2 6" id="KW-0812">Transmembrane</keyword>
<gene>
    <name evidence="7" type="ORF">QBC35DRAFT_517722</name>
</gene>
<evidence type="ECO:0000313" key="8">
    <source>
        <dbReference type="Proteomes" id="UP001302126"/>
    </source>
</evidence>
<evidence type="ECO:0000256" key="2">
    <source>
        <dbReference type="ARBA" id="ARBA00022692"/>
    </source>
</evidence>
<feature type="transmembrane region" description="Helical" evidence="6">
    <location>
        <begin position="133"/>
        <end position="155"/>
    </location>
</feature>
<dbReference type="InterPro" id="IPR006696">
    <property type="entry name" value="DUF423"/>
</dbReference>
<keyword evidence="8" id="KW-1185">Reference proteome</keyword>